<reference evidence="1" key="1">
    <citation type="submission" date="2022-03" db="EMBL/GenBank/DDBJ databases">
        <title>Draft genome sequence of Aduncisulcus paluster, a free-living microaerophilic Fornicata.</title>
        <authorList>
            <person name="Yuyama I."/>
            <person name="Kume K."/>
            <person name="Tamura T."/>
            <person name="Inagaki Y."/>
            <person name="Hashimoto T."/>
        </authorList>
    </citation>
    <scope>NUCLEOTIDE SEQUENCE</scope>
    <source>
        <strain evidence="1">NY0171</strain>
    </source>
</reference>
<dbReference type="Proteomes" id="UP001057375">
    <property type="component" value="Unassembled WGS sequence"/>
</dbReference>
<organism evidence="1 2">
    <name type="scientific">Aduncisulcus paluster</name>
    <dbReference type="NCBI Taxonomy" id="2918883"/>
    <lineage>
        <taxon>Eukaryota</taxon>
        <taxon>Metamonada</taxon>
        <taxon>Carpediemonas-like organisms</taxon>
        <taxon>Aduncisulcus</taxon>
    </lineage>
</organism>
<sequence>QAKIGAKHPRSVKMLNTQIKTSSEPLKFSVYSGNDFIAKQYIILKTQILRGEKKPKAMHGCFGMIKYWIVDWMPEGIPLLIGREDLARMGITLNVHSFRPSGDPVSEVKQVFKSLFVNTGVESPLISDPKEQNQWKKDREYRRAKLRYIDSGYEDRRGLTDEQTEGIDREQRIRAENRRANGKAWETVTETRAKDRADRIRQNRLADGQDLKEFTVERKSDTYAFEGEEFECARMTPNELQEIFGYKEIETLLKTMGPEVAAQVNKVAEILGGLSKRD</sequence>
<name>A0ABQ5KL17_9EUKA</name>
<feature type="non-terminal residue" evidence="1">
    <location>
        <position position="1"/>
    </location>
</feature>
<protein>
    <submittedName>
        <fullName evidence="1">Uncharacterized protein</fullName>
    </submittedName>
</protein>
<gene>
    <name evidence="1" type="ORF">ADUPG1_002240</name>
</gene>
<dbReference type="EMBL" id="BQXS01002486">
    <property type="protein sequence ID" value="GKT32173.1"/>
    <property type="molecule type" value="Genomic_DNA"/>
</dbReference>
<proteinExistence type="predicted"/>
<evidence type="ECO:0000313" key="2">
    <source>
        <dbReference type="Proteomes" id="UP001057375"/>
    </source>
</evidence>
<keyword evidence="2" id="KW-1185">Reference proteome</keyword>
<comment type="caution">
    <text evidence="1">The sequence shown here is derived from an EMBL/GenBank/DDBJ whole genome shotgun (WGS) entry which is preliminary data.</text>
</comment>
<evidence type="ECO:0000313" key="1">
    <source>
        <dbReference type="EMBL" id="GKT32173.1"/>
    </source>
</evidence>
<accession>A0ABQ5KL17</accession>